<dbReference type="OrthoDB" id="9789291at2"/>
<dbReference type="Pfam" id="PF06750">
    <property type="entry name" value="A24_N_bact"/>
    <property type="match status" value="1"/>
</dbReference>
<comment type="subcellular location">
    <subcellularLocation>
        <location evidence="1">Cell membrane</location>
        <topology evidence="1">Multi-pass membrane protein</topology>
    </subcellularLocation>
</comment>
<dbReference type="InterPro" id="IPR050882">
    <property type="entry name" value="Prepilin_peptidase/N-MTase"/>
</dbReference>
<dbReference type="AlphaFoldDB" id="A0A1M7HQX8"/>
<evidence type="ECO:0000313" key="11">
    <source>
        <dbReference type="Proteomes" id="UP000184375"/>
    </source>
</evidence>
<keyword evidence="5 7" id="KW-1133">Transmembrane helix</keyword>
<evidence type="ECO:0000259" key="8">
    <source>
        <dbReference type="Pfam" id="PF01478"/>
    </source>
</evidence>
<dbReference type="InterPro" id="IPR000045">
    <property type="entry name" value="Prepilin_IV_endopep_pep"/>
</dbReference>
<keyword evidence="3" id="KW-1003">Cell membrane</keyword>
<dbReference type="PANTHER" id="PTHR30487">
    <property type="entry name" value="TYPE 4 PREPILIN-LIKE PROTEINS LEADER PEPTIDE-PROCESSING ENZYME"/>
    <property type="match status" value="1"/>
</dbReference>
<feature type="domain" description="Prepilin peptidase A24 N-terminal" evidence="9">
    <location>
        <begin position="9"/>
        <end position="92"/>
    </location>
</feature>
<name>A0A1M7HQX8_9FIRM</name>
<reference evidence="11" key="1">
    <citation type="submission" date="2016-11" db="EMBL/GenBank/DDBJ databases">
        <authorList>
            <person name="Varghese N."/>
            <person name="Submissions S."/>
        </authorList>
    </citation>
    <scope>NUCLEOTIDE SEQUENCE [LARGE SCALE GENOMIC DNA]</scope>
    <source>
        <strain evidence="11">DSM 18802</strain>
    </source>
</reference>
<dbReference type="GO" id="GO:0005886">
    <property type="term" value="C:plasma membrane"/>
    <property type="evidence" value="ECO:0007669"/>
    <property type="project" value="UniProtKB-SubCell"/>
</dbReference>
<dbReference type="Gene3D" id="1.20.120.1220">
    <property type="match status" value="1"/>
</dbReference>
<dbReference type="PANTHER" id="PTHR30487:SF0">
    <property type="entry name" value="PREPILIN LEADER PEPTIDASE_N-METHYLTRANSFERASE-RELATED"/>
    <property type="match status" value="1"/>
</dbReference>
<organism evidence="10 11">
    <name type="scientific">Caldanaerovirga acetigignens</name>
    <dbReference type="NCBI Taxonomy" id="447595"/>
    <lineage>
        <taxon>Bacteria</taxon>
        <taxon>Bacillati</taxon>
        <taxon>Bacillota</taxon>
        <taxon>Clostridia</taxon>
        <taxon>Thermosediminibacterales</taxon>
        <taxon>Thermosediminibacteraceae</taxon>
        <taxon>Caldanaerovirga</taxon>
    </lineage>
</organism>
<dbReference type="Proteomes" id="UP000184375">
    <property type="component" value="Unassembled WGS sequence"/>
</dbReference>
<dbReference type="InterPro" id="IPR010627">
    <property type="entry name" value="Prepilin_pept_A24_N"/>
</dbReference>
<feature type="transmembrane region" description="Helical" evidence="7">
    <location>
        <begin position="98"/>
        <end position="116"/>
    </location>
</feature>
<keyword evidence="4 7" id="KW-0812">Transmembrane</keyword>
<keyword evidence="11" id="KW-1185">Reference proteome</keyword>
<accession>A0A1M7HQX8</accession>
<evidence type="ECO:0000256" key="6">
    <source>
        <dbReference type="ARBA" id="ARBA00023136"/>
    </source>
</evidence>
<protein>
    <submittedName>
        <fullName evidence="10">Type 4 prepilin peptidase 1 Aspartic peptidase. MEROPS family A24A</fullName>
    </submittedName>
</protein>
<dbReference type="GO" id="GO:0004190">
    <property type="term" value="F:aspartic-type endopeptidase activity"/>
    <property type="evidence" value="ECO:0007669"/>
    <property type="project" value="InterPro"/>
</dbReference>
<feature type="transmembrane region" description="Helical" evidence="7">
    <location>
        <begin position="6"/>
        <end position="25"/>
    </location>
</feature>
<evidence type="ECO:0000313" key="10">
    <source>
        <dbReference type="EMBL" id="SHM30885.1"/>
    </source>
</evidence>
<evidence type="ECO:0000256" key="2">
    <source>
        <dbReference type="ARBA" id="ARBA00005801"/>
    </source>
</evidence>
<feature type="transmembrane region" description="Helical" evidence="7">
    <location>
        <begin position="123"/>
        <end position="140"/>
    </location>
</feature>
<dbReference type="Pfam" id="PF01478">
    <property type="entry name" value="Peptidase_A24"/>
    <property type="match status" value="1"/>
</dbReference>
<feature type="domain" description="Prepilin type IV endopeptidase peptidase" evidence="8">
    <location>
        <begin position="102"/>
        <end position="205"/>
    </location>
</feature>
<gene>
    <name evidence="10" type="ORF">SAMN05660826_00750</name>
</gene>
<evidence type="ECO:0000256" key="4">
    <source>
        <dbReference type="ARBA" id="ARBA00022692"/>
    </source>
</evidence>
<feature type="transmembrane region" description="Helical" evidence="7">
    <location>
        <begin position="146"/>
        <end position="165"/>
    </location>
</feature>
<feature type="transmembrane region" description="Helical" evidence="7">
    <location>
        <begin position="222"/>
        <end position="245"/>
    </location>
</feature>
<dbReference type="GO" id="GO:0006465">
    <property type="term" value="P:signal peptide processing"/>
    <property type="evidence" value="ECO:0007669"/>
    <property type="project" value="TreeGrafter"/>
</dbReference>
<dbReference type="EMBL" id="FRCR01000003">
    <property type="protein sequence ID" value="SHM30885.1"/>
    <property type="molecule type" value="Genomic_DNA"/>
</dbReference>
<evidence type="ECO:0000259" key="9">
    <source>
        <dbReference type="Pfam" id="PF06750"/>
    </source>
</evidence>
<feature type="transmembrane region" description="Helical" evidence="7">
    <location>
        <begin position="177"/>
        <end position="210"/>
    </location>
</feature>
<sequence length="252" mass="27478">MFWMGSFFLVGLFIGSFLNVVIYRLPRGETIIWGRSRCPACGRVLAWYDLVPVVSYLALRGRCRHCGEKISPRYVAVELLTGAVFAVLFWHFGLSAALLKYLFLGCILIAASFIDLEHYVIPDRLVAAGFIGVGLFELYFREVGFLSSFFGSVASGGILLSVIILSRGGMGLGDAKLAAMVGFFLGWPKAVFSLFLAVISGGIVAAFLLLLKLKGRKDAVPFGPFISIGAIAGLLWGEVVFGWYVNVFIHSI</sequence>
<proteinExistence type="inferred from homology"/>
<comment type="similarity">
    <text evidence="2">Belongs to the peptidase A24 family.</text>
</comment>
<keyword evidence="6 7" id="KW-0472">Membrane</keyword>
<evidence type="ECO:0000256" key="1">
    <source>
        <dbReference type="ARBA" id="ARBA00004651"/>
    </source>
</evidence>
<evidence type="ECO:0000256" key="3">
    <source>
        <dbReference type="ARBA" id="ARBA00022475"/>
    </source>
</evidence>
<dbReference type="STRING" id="447595.SAMN05660826_00750"/>
<evidence type="ECO:0000256" key="7">
    <source>
        <dbReference type="SAM" id="Phobius"/>
    </source>
</evidence>
<evidence type="ECO:0000256" key="5">
    <source>
        <dbReference type="ARBA" id="ARBA00022989"/>
    </source>
</evidence>